<dbReference type="AlphaFoldDB" id="A0A848FYX3"/>
<dbReference type="InterPro" id="IPR053875">
    <property type="entry name" value="Cytochrom_c_NrfB-like_dom"/>
</dbReference>
<organism evidence="6 7">
    <name type="scientific">Zoogloea dura</name>
    <dbReference type="NCBI Taxonomy" id="2728840"/>
    <lineage>
        <taxon>Bacteria</taxon>
        <taxon>Pseudomonadati</taxon>
        <taxon>Pseudomonadota</taxon>
        <taxon>Betaproteobacteria</taxon>
        <taxon>Rhodocyclales</taxon>
        <taxon>Zoogloeaceae</taxon>
        <taxon>Zoogloea</taxon>
    </lineage>
</organism>
<keyword evidence="1 3" id="KW-0732">Signal</keyword>
<name>A0A848FYX3_9RHOO</name>
<dbReference type="Gene3D" id="1.10.287.3080">
    <property type="match status" value="3"/>
</dbReference>
<sequence>MKFLRQLFASCLVLGALAGASVAPAADAPAGAKPAAKDLVLKGDAKCTSCHDESDEPKLLHIGKTKHGTVADGRTPSCTSCHGESDLHTNNPQKLKDRPATDRNFSKSSKLTAEEKSAACTTCHQGGKHMNWNTSAHANRDVGCTSCHQVHVEKDKVRDKRAQAEVCYTCHKQQRSELNRPSHHPIPEGKMSCSDCHNAHGSAGPKMLVKDTTNATCYTCHAEKRGPFVHNHQPVVEDCGNCHNPHGTTAEAMLKARQPFLCQQCHADAAHPGNVPAIRANMPNAVSSNIGPGYAQARGCSNCHTNIHGSNSPSNATSSGPFRFFR</sequence>
<dbReference type="InterPro" id="IPR020015">
    <property type="entry name" value="Decahaem_cyt-c_DmsE"/>
</dbReference>
<dbReference type="Proteomes" id="UP000580043">
    <property type="component" value="Unassembled WGS sequence"/>
</dbReference>
<evidence type="ECO:0000256" key="1">
    <source>
        <dbReference type="ARBA" id="ARBA00022729"/>
    </source>
</evidence>
<comment type="caution">
    <text evidence="6">The sequence shown here is derived from an EMBL/GenBank/DDBJ whole genome shotgun (WGS) entry which is preliminary data.</text>
</comment>
<feature type="domain" description="Doubled CXXCH motif" evidence="4">
    <location>
        <begin position="183"/>
        <end position="225"/>
    </location>
</feature>
<reference evidence="6 7" key="1">
    <citation type="submission" date="2020-04" db="EMBL/GenBank/DDBJ databases">
        <title>Zoogloea sp. G-4-1-14 isolated from soil.</title>
        <authorList>
            <person name="Dahal R.H."/>
        </authorList>
    </citation>
    <scope>NUCLEOTIDE SEQUENCE [LARGE SCALE GENOMIC DNA]</scope>
    <source>
        <strain evidence="6 7">G-4-1-14</strain>
    </source>
</reference>
<dbReference type="RefSeq" id="WP_169143881.1">
    <property type="nucleotide sequence ID" value="NZ_JABBGA010000001.1"/>
</dbReference>
<dbReference type="InterPro" id="IPR036280">
    <property type="entry name" value="Multihaem_cyt_sf"/>
</dbReference>
<dbReference type="InterPro" id="IPR010177">
    <property type="entry name" value="Paired_CXXCH_1"/>
</dbReference>
<keyword evidence="7" id="KW-1185">Reference proteome</keyword>
<proteinExistence type="predicted"/>
<evidence type="ECO:0000313" key="6">
    <source>
        <dbReference type="EMBL" id="NML24232.1"/>
    </source>
</evidence>
<evidence type="ECO:0000256" key="2">
    <source>
        <dbReference type="SAM" id="MobiDB-lite"/>
    </source>
</evidence>
<feature type="compositionally biased region" description="Polar residues" evidence="2">
    <location>
        <begin position="81"/>
        <end position="93"/>
    </location>
</feature>
<evidence type="ECO:0000256" key="3">
    <source>
        <dbReference type="SAM" id="SignalP"/>
    </source>
</evidence>
<dbReference type="NCBIfam" id="TIGR01905">
    <property type="entry name" value="paired_CXXCH_1"/>
    <property type="match status" value="2"/>
</dbReference>
<dbReference type="InterPro" id="IPR051829">
    <property type="entry name" value="Multiheme_Cytochr_ET"/>
</dbReference>
<dbReference type="Pfam" id="PF09699">
    <property type="entry name" value="Paired_CXXCH_1"/>
    <property type="match status" value="2"/>
</dbReference>
<feature type="signal peptide" evidence="3">
    <location>
        <begin position="1"/>
        <end position="25"/>
    </location>
</feature>
<dbReference type="Gene3D" id="3.90.10.10">
    <property type="entry name" value="Cytochrome C3"/>
    <property type="match status" value="1"/>
</dbReference>
<protein>
    <submittedName>
        <fullName evidence="6">DmsE family decaheme c-type cytochrome</fullName>
    </submittedName>
</protein>
<accession>A0A848FYX3</accession>
<feature type="chain" id="PRO_5032558958" evidence="3">
    <location>
        <begin position="26"/>
        <end position="326"/>
    </location>
</feature>
<gene>
    <name evidence="6" type="ORF">HHL15_00610</name>
</gene>
<dbReference type="SUPFAM" id="SSF48695">
    <property type="entry name" value="Multiheme cytochromes"/>
    <property type="match status" value="1"/>
</dbReference>
<evidence type="ECO:0000313" key="7">
    <source>
        <dbReference type="Proteomes" id="UP000580043"/>
    </source>
</evidence>
<dbReference type="EMBL" id="JABBGA010000001">
    <property type="protein sequence ID" value="NML24232.1"/>
    <property type="molecule type" value="Genomic_DNA"/>
</dbReference>
<dbReference type="Pfam" id="PF22678">
    <property type="entry name" value="Cytochrom_c_NrfB-like"/>
    <property type="match status" value="1"/>
</dbReference>
<dbReference type="PANTHER" id="PTHR35038">
    <property type="entry name" value="DISSIMILATORY SULFITE REDUCTASE SIRA"/>
    <property type="match status" value="1"/>
</dbReference>
<dbReference type="GO" id="GO:0016491">
    <property type="term" value="F:oxidoreductase activity"/>
    <property type="evidence" value="ECO:0007669"/>
    <property type="project" value="TreeGrafter"/>
</dbReference>
<feature type="region of interest" description="Disordered" evidence="2">
    <location>
        <begin position="81"/>
        <end position="110"/>
    </location>
</feature>
<feature type="compositionally biased region" description="Basic and acidic residues" evidence="2">
    <location>
        <begin position="94"/>
        <end position="105"/>
    </location>
</feature>
<dbReference type="PANTHER" id="PTHR35038:SF6">
    <property type="entry name" value="SURFACE LOCALIZED DECAHEME CYTOCHROME C LIPOPROTEIN"/>
    <property type="match status" value="1"/>
</dbReference>
<feature type="domain" description="Cytochrome c-type protein NrfB-like" evidence="5">
    <location>
        <begin position="78"/>
        <end position="158"/>
    </location>
</feature>
<evidence type="ECO:0000259" key="5">
    <source>
        <dbReference type="Pfam" id="PF22678"/>
    </source>
</evidence>
<evidence type="ECO:0000259" key="4">
    <source>
        <dbReference type="Pfam" id="PF09699"/>
    </source>
</evidence>
<feature type="domain" description="Doubled CXXCH motif" evidence="4">
    <location>
        <begin position="232"/>
        <end position="270"/>
    </location>
</feature>
<dbReference type="NCBIfam" id="TIGR03508">
    <property type="entry name" value="decahem_SO"/>
    <property type="match status" value="1"/>
</dbReference>